<evidence type="ECO:0000313" key="2">
    <source>
        <dbReference type="EMBL" id="MFC3831500.1"/>
    </source>
</evidence>
<dbReference type="PANTHER" id="PTHR34980">
    <property type="entry name" value="INNER MEMBRANE PROTEIN-RELATED-RELATED"/>
    <property type="match status" value="1"/>
</dbReference>
<comment type="caution">
    <text evidence="2">The sequence shown here is derived from an EMBL/GenBank/DDBJ whole genome shotgun (WGS) entry which is preliminary data.</text>
</comment>
<dbReference type="PANTHER" id="PTHR34980:SF2">
    <property type="entry name" value="INNER MEMBRANE PROTEIN YHAH-RELATED"/>
    <property type="match status" value="1"/>
</dbReference>
<keyword evidence="1" id="KW-1133">Transmembrane helix</keyword>
<dbReference type="Proteomes" id="UP001595803">
    <property type="component" value="Unassembled WGS sequence"/>
</dbReference>
<sequence>MNDYLNVIRNNYANFQGRARRREYWMFTLINTVILILLQIPVQGAVLAMSAQEEGGSAATGFAGATLVFAVLLLIYALAVILPSIAVTVRRLHDSGKSGWWYLLNLVPFGSLVVLVFCVLDSEPGSNKWGRNPKGLDQASPVGANNW</sequence>
<proteinExistence type="predicted"/>
<dbReference type="Pfam" id="PF05656">
    <property type="entry name" value="DUF805"/>
    <property type="match status" value="1"/>
</dbReference>
<dbReference type="InterPro" id="IPR008523">
    <property type="entry name" value="DUF805"/>
</dbReference>
<keyword evidence="1" id="KW-0812">Transmembrane</keyword>
<organism evidence="2 3">
    <name type="scientific">Deinococcus rufus</name>
    <dbReference type="NCBI Taxonomy" id="2136097"/>
    <lineage>
        <taxon>Bacteria</taxon>
        <taxon>Thermotogati</taxon>
        <taxon>Deinococcota</taxon>
        <taxon>Deinococci</taxon>
        <taxon>Deinococcales</taxon>
        <taxon>Deinococcaceae</taxon>
        <taxon>Deinococcus</taxon>
    </lineage>
</organism>
<evidence type="ECO:0000256" key="1">
    <source>
        <dbReference type="SAM" id="Phobius"/>
    </source>
</evidence>
<dbReference type="EMBL" id="JBHRZG010000001">
    <property type="protein sequence ID" value="MFC3831500.1"/>
    <property type="molecule type" value="Genomic_DNA"/>
</dbReference>
<feature type="transmembrane region" description="Helical" evidence="1">
    <location>
        <begin position="99"/>
        <end position="120"/>
    </location>
</feature>
<keyword evidence="1" id="KW-0472">Membrane</keyword>
<feature type="transmembrane region" description="Helical" evidence="1">
    <location>
        <begin position="62"/>
        <end position="87"/>
    </location>
</feature>
<keyword evidence="3" id="KW-1185">Reference proteome</keyword>
<name>A0ABV7Z3B8_9DEIO</name>
<feature type="transmembrane region" description="Helical" evidence="1">
    <location>
        <begin position="24"/>
        <end position="42"/>
    </location>
</feature>
<protein>
    <submittedName>
        <fullName evidence="2">DUF805 domain-containing protein</fullName>
    </submittedName>
</protein>
<reference evidence="3" key="1">
    <citation type="journal article" date="2019" name="Int. J. Syst. Evol. Microbiol.">
        <title>The Global Catalogue of Microorganisms (GCM) 10K type strain sequencing project: providing services to taxonomists for standard genome sequencing and annotation.</title>
        <authorList>
            <consortium name="The Broad Institute Genomics Platform"/>
            <consortium name="The Broad Institute Genome Sequencing Center for Infectious Disease"/>
            <person name="Wu L."/>
            <person name="Ma J."/>
        </authorList>
    </citation>
    <scope>NUCLEOTIDE SEQUENCE [LARGE SCALE GENOMIC DNA]</scope>
    <source>
        <strain evidence="3">CCTCC AB 2017081</strain>
    </source>
</reference>
<dbReference type="RefSeq" id="WP_295818783.1">
    <property type="nucleotide sequence ID" value="NZ_JBHRZG010000001.1"/>
</dbReference>
<accession>A0ABV7Z3B8</accession>
<gene>
    <name evidence="2" type="ORF">ACFOSB_01310</name>
</gene>
<evidence type="ECO:0000313" key="3">
    <source>
        <dbReference type="Proteomes" id="UP001595803"/>
    </source>
</evidence>